<dbReference type="Proteomes" id="UP000034682">
    <property type="component" value="Unassembled WGS sequence"/>
</dbReference>
<evidence type="ECO:0000313" key="4">
    <source>
        <dbReference type="Proteomes" id="UP000034682"/>
    </source>
</evidence>
<dbReference type="InterPro" id="IPR023346">
    <property type="entry name" value="Lysozyme-like_dom_sf"/>
</dbReference>
<evidence type="ECO:0000256" key="1">
    <source>
        <dbReference type="SAM" id="Coils"/>
    </source>
</evidence>
<keyword evidence="1" id="KW-0175">Coiled coil</keyword>
<dbReference type="AlphaFoldDB" id="A0A0G1VGQ6"/>
<dbReference type="Pfam" id="PF13406">
    <property type="entry name" value="SLT_2"/>
    <property type="match status" value="1"/>
</dbReference>
<proteinExistence type="predicted"/>
<dbReference type="EMBL" id="LCOK01000002">
    <property type="protein sequence ID" value="KKU77383.1"/>
    <property type="molecule type" value="Genomic_DNA"/>
</dbReference>
<sequence>MRLFNLVITFSVISYLIAGGSALLTVNGSVAFAQTAANAAERQALENQLLELEKQIDQHEATIAEYQSQGKTLTKEIGALNAQVNKLNLQIKAVSLQVTKLDQEISTTKTQITTAEEDIDLNRSALIKLMQRLYENERKNLAEVLLQSPRLSDFFGNLNGILSVKDTLSQTVEKITALRSDLLEKKEDLAAKRSDVAALKAAQDAQKKSAQAVQKDKNVLLTQTKGQESKYQTILKEAKKTAAEIRNRLFEFIGGGSLTFEKAHDLAKVAERATGMRAAMILAVLDRESALGRNVGQCNYKTAMHPTRDLPIFLALLEELAKIGKQPPEPVMVSCPIVSDGAYGGAMGPAQFIPSTWKLYRSKIQEITGSNPPNPWSHGDAFVATGLYLKDAYNSSSCRNYAEENKNSLPYEFLRERCAAAKYYAGGNWYKFRFLYGDPVVNKAQKFQSDIDVLNS</sequence>
<dbReference type="InterPro" id="IPR031304">
    <property type="entry name" value="SLT_2"/>
</dbReference>
<dbReference type="Gene3D" id="1.10.530.10">
    <property type="match status" value="1"/>
</dbReference>
<organism evidence="3 4">
    <name type="scientific">Candidatus Giovannonibacteria bacterium GW2011_GWB1_47_6b</name>
    <dbReference type="NCBI Taxonomy" id="1618655"/>
    <lineage>
        <taxon>Bacteria</taxon>
        <taxon>Candidatus Giovannoniibacteriota</taxon>
    </lineage>
</organism>
<accession>A0A0G1VGQ6</accession>
<evidence type="ECO:0000313" key="3">
    <source>
        <dbReference type="EMBL" id="KKU77383.1"/>
    </source>
</evidence>
<reference evidence="3 4" key="1">
    <citation type="journal article" date="2015" name="Nature">
        <title>rRNA introns, odd ribosomes, and small enigmatic genomes across a large radiation of phyla.</title>
        <authorList>
            <person name="Brown C.T."/>
            <person name="Hug L.A."/>
            <person name="Thomas B.C."/>
            <person name="Sharon I."/>
            <person name="Castelle C.J."/>
            <person name="Singh A."/>
            <person name="Wilkins M.J."/>
            <person name="Williams K.H."/>
            <person name="Banfield J.F."/>
        </authorList>
    </citation>
    <scope>NUCLEOTIDE SEQUENCE [LARGE SCALE GENOMIC DNA]</scope>
</reference>
<protein>
    <submittedName>
        <fullName evidence="3">Membrane-bound metallopeptidase</fullName>
    </submittedName>
</protein>
<feature type="coiled-coil region" evidence="1">
    <location>
        <begin position="35"/>
        <end position="118"/>
    </location>
</feature>
<evidence type="ECO:0000259" key="2">
    <source>
        <dbReference type="Pfam" id="PF13406"/>
    </source>
</evidence>
<name>A0A0G1VGQ6_9BACT</name>
<comment type="caution">
    <text evidence="3">The sequence shown here is derived from an EMBL/GenBank/DDBJ whole genome shotgun (WGS) entry which is preliminary data.</text>
</comment>
<gene>
    <name evidence="3" type="ORF">UY02_C0002G0005</name>
</gene>
<dbReference type="Gene3D" id="6.10.250.3150">
    <property type="match status" value="1"/>
</dbReference>
<dbReference type="SUPFAM" id="SSF53955">
    <property type="entry name" value="Lysozyme-like"/>
    <property type="match status" value="1"/>
</dbReference>
<feature type="domain" description="Transglycosylase SLT" evidence="2">
    <location>
        <begin position="217"/>
        <end position="391"/>
    </location>
</feature>